<dbReference type="PANTHER" id="PTHR14969:SF13">
    <property type="entry name" value="AT30094P"/>
    <property type="match status" value="1"/>
</dbReference>
<dbReference type="PANTHER" id="PTHR14969">
    <property type="entry name" value="SPHINGOSINE-1-PHOSPHATE PHOSPHOHYDROLASE"/>
    <property type="match status" value="1"/>
</dbReference>
<dbReference type="GO" id="GO:0042392">
    <property type="term" value="F:sphingosine-1-phosphate phosphatase activity"/>
    <property type="evidence" value="ECO:0007669"/>
    <property type="project" value="TreeGrafter"/>
</dbReference>
<feature type="transmembrane region" description="Helical" evidence="1">
    <location>
        <begin position="160"/>
        <end position="179"/>
    </location>
</feature>
<reference evidence="3 4" key="1">
    <citation type="journal article" date="2015" name="Nature">
        <title>rRNA introns, odd ribosomes, and small enigmatic genomes across a large radiation of phyla.</title>
        <authorList>
            <person name="Brown C.T."/>
            <person name="Hug L.A."/>
            <person name="Thomas B.C."/>
            <person name="Sharon I."/>
            <person name="Castelle C.J."/>
            <person name="Singh A."/>
            <person name="Wilkins M.J."/>
            <person name="Williams K.H."/>
            <person name="Banfield J.F."/>
        </authorList>
    </citation>
    <scope>NUCLEOTIDE SEQUENCE [LARGE SCALE GENOMIC DNA]</scope>
</reference>
<gene>
    <name evidence="3" type="ORF">US86_C0003G0037</name>
</gene>
<feature type="transmembrane region" description="Helical" evidence="1">
    <location>
        <begin position="191"/>
        <end position="211"/>
    </location>
</feature>
<feature type="transmembrane region" description="Helical" evidence="1">
    <location>
        <begin position="85"/>
        <end position="105"/>
    </location>
</feature>
<name>A0A0G0LZJ1_9BACT</name>
<dbReference type="InterPro" id="IPR036938">
    <property type="entry name" value="PAP2/HPO_sf"/>
</dbReference>
<evidence type="ECO:0000259" key="2">
    <source>
        <dbReference type="SMART" id="SM00014"/>
    </source>
</evidence>
<evidence type="ECO:0000313" key="4">
    <source>
        <dbReference type="Proteomes" id="UP000034235"/>
    </source>
</evidence>
<feature type="transmembrane region" description="Helical" evidence="1">
    <location>
        <begin position="138"/>
        <end position="155"/>
    </location>
</feature>
<organism evidence="3 4">
    <name type="scientific">Candidatus Daviesbacteria bacterium GW2011_GWA2_38_24</name>
    <dbReference type="NCBI Taxonomy" id="1618422"/>
    <lineage>
        <taxon>Bacteria</taxon>
        <taxon>Candidatus Daviesiibacteriota</taxon>
    </lineage>
</organism>
<dbReference type="EMBL" id="LBUP01000003">
    <property type="protein sequence ID" value="KKQ66794.1"/>
    <property type="molecule type" value="Genomic_DNA"/>
</dbReference>
<dbReference type="SMART" id="SM00014">
    <property type="entry name" value="acidPPc"/>
    <property type="match status" value="1"/>
</dbReference>
<feature type="domain" description="Phosphatidic acid phosphatase type 2/haloperoxidase" evidence="2">
    <location>
        <begin position="84"/>
        <end position="206"/>
    </location>
</feature>
<sequence length="220" mass="25122">MTSKKILFLFAVVLSFAFVFFSYLVAKEAFTQFDFDTTVKIQDHLSRKVDLPFSLISVFGSAEVTGSLWLVMVILFLIKRYWLTAASLFLFPFGLFLEVFGKVFVHHPGPPFLFYRGVLDFNFPSHYVHTEYSYPSGHTYRLGFLLSLIIVYFLFRTNFYIRVITIPILLFFVLSVVVSRIYLGEHWTTDVIGGLLLGSSFGIISGITIPFKGKVQDGIS</sequence>
<evidence type="ECO:0000256" key="1">
    <source>
        <dbReference type="SAM" id="Phobius"/>
    </source>
</evidence>
<proteinExistence type="predicted"/>
<dbReference type="SUPFAM" id="SSF48317">
    <property type="entry name" value="Acid phosphatase/Vanadium-dependent haloperoxidase"/>
    <property type="match status" value="1"/>
</dbReference>
<protein>
    <submittedName>
        <fullName evidence="3">PAP2 (Type 2 phosphatidic acid phosphatase) family protein</fullName>
    </submittedName>
</protein>
<keyword evidence="1" id="KW-0812">Transmembrane</keyword>
<dbReference type="Pfam" id="PF01569">
    <property type="entry name" value="PAP2"/>
    <property type="match status" value="1"/>
</dbReference>
<dbReference type="Gene3D" id="1.20.144.10">
    <property type="entry name" value="Phosphatidic acid phosphatase type 2/haloperoxidase"/>
    <property type="match status" value="1"/>
</dbReference>
<comment type="caution">
    <text evidence="3">The sequence shown here is derived from an EMBL/GenBank/DDBJ whole genome shotgun (WGS) entry which is preliminary data.</text>
</comment>
<keyword evidence="1" id="KW-1133">Transmembrane helix</keyword>
<dbReference type="AlphaFoldDB" id="A0A0G0LZJ1"/>
<dbReference type="Proteomes" id="UP000034235">
    <property type="component" value="Unassembled WGS sequence"/>
</dbReference>
<keyword evidence="1" id="KW-0472">Membrane</keyword>
<evidence type="ECO:0000313" key="3">
    <source>
        <dbReference type="EMBL" id="KKQ66794.1"/>
    </source>
</evidence>
<feature type="transmembrane region" description="Helical" evidence="1">
    <location>
        <begin position="53"/>
        <end position="78"/>
    </location>
</feature>
<dbReference type="InterPro" id="IPR000326">
    <property type="entry name" value="PAP2/HPO"/>
</dbReference>
<accession>A0A0G0LZJ1</accession>